<gene>
    <name evidence="1" type="ORF">S06H3_46767</name>
</gene>
<proteinExistence type="predicted"/>
<dbReference type="EMBL" id="BARV01029317">
    <property type="protein sequence ID" value="GAI43558.1"/>
    <property type="molecule type" value="Genomic_DNA"/>
</dbReference>
<organism evidence="1">
    <name type="scientific">marine sediment metagenome</name>
    <dbReference type="NCBI Taxonomy" id="412755"/>
    <lineage>
        <taxon>unclassified sequences</taxon>
        <taxon>metagenomes</taxon>
        <taxon>ecological metagenomes</taxon>
    </lineage>
</organism>
<dbReference type="AlphaFoldDB" id="X1NJ06"/>
<name>X1NJ06_9ZZZZ</name>
<sequence>MVKITNIFGDRYSGQAGKAGVFATWKGRQYRRMYVIPANPQTTMQTRVRGWFTEAIAFWHTLHSIQRLSFGYLATGLVMSGFNLMVSRWQKAGAVTEDRPIAPAEGIKQIASDKDEAATTELTPNGWEFPLGADPVKIMSLTYTPTAPDPDQDAYVDLEMGDVRIPTQGRIQA</sequence>
<accession>X1NJ06</accession>
<reference evidence="1" key="1">
    <citation type="journal article" date="2014" name="Front. Microbiol.">
        <title>High frequency of phylogenetically diverse reductive dehalogenase-homologous genes in deep subseafloor sedimentary metagenomes.</title>
        <authorList>
            <person name="Kawai M."/>
            <person name="Futagami T."/>
            <person name="Toyoda A."/>
            <person name="Takaki Y."/>
            <person name="Nishi S."/>
            <person name="Hori S."/>
            <person name="Arai W."/>
            <person name="Tsubouchi T."/>
            <person name="Morono Y."/>
            <person name="Uchiyama I."/>
            <person name="Ito T."/>
            <person name="Fujiyama A."/>
            <person name="Inagaki F."/>
            <person name="Takami H."/>
        </authorList>
    </citation>
    <scope>NUCLEOTIDE SEQUENCE</scope>
    <source>
        <strain evidence="1">Expedition CK06-06</strain>
    </source>
</reference>
<evidence type="ECO:0000313" key="1">
    <source>
        <dbReference type="EMBL" id="GAI43558.1"/>
    </source>
</evidence>
<comment type="caution">
    <text evidence="1">The sequence shown here is derived from an EMBL/GenBank/DDBJ whole genome shotgun (WGS) entry which is preliminary data.</text>
</comment>
<feature type="non-terminal residue" evidence="1">
    <location>
        <position position="173"/>
    </location>
</feature>
<protein>
    <submittedName>
        <fullName evidence="1">Uncharacterized protein</fullName>
    </submittedName>
</protein>